<dbReference type="EC" id="3.1.11.6" evidence="5"/>
<evidence type="ECO:0000256" key="4">
    <source>
        <dbReference type="ARBA" id="ARBA00022839"/>
    </source>
</evidence>
<proteinExistence type="inferred from homology"/>
<comment type="catalytic activity">
    <reaction evidence="5 6">
        <text>Exonucleolytic cleavage in either 5'- to 3'- or 3'- to 5'-direction to yield nucleoside 5'-phosphates.</text>
        <dbReference type="EC" id="3.1.11.6"/>
    </reaction>
</comment>
<dbReference type="GO" id="GO:0003676">
    <property type="term" value="F:nucleic acid binding"/>
    <property type="evidence" value="ECO:0007669"/>
    <property type="project" value="InterPro"/>
</dbReference>
<dbReference type="Pfam" id="PF02601">
    <property type="entry name" value="Exonuc_VII_L"/>
    <property type="match status" value="1"/>
</dbReference>
<evidence type="ECO:0000259" key="7">
    <source>
        <dbReference type="Pfam" id="PF02601"/>
    </source>
</evidence>
<evidence type="ECO:0000256" key="3">
    <source>
        <dbReference type="ARBA" id="ARBA00022801"/>
    </source>
</evidence>
<dbReference type="InterPro" id="IPR025824">
    <property type="entry name" value="OB-fold_nuc-bd_dom"/>
</dbReference>
<dbReference type="CDD" id="cd04489">
    <property type="entry name" value="ExoVII_LU_OBF"/>
    <property type="match status" value="1"/>
</dbReference>
<dbReference type="Proteomes" id="UP000632858">
    <property type="component" value="Unassembled WGS sequence"/>
</dbReference>
<evidence type="ECO:0000256" key="5">
    <source>
        <dbReference type="HAMAP-Rule" id="MF_00378"/>
    </source>
</evidence>
<evidence type="ECO:0000313" key="9">
    <source>
        <dbReference type="EMBL" id="GGF93578.1"/>
    </source>
</evidence>
<evidence type="ECO:0000256" key="6">
    <source>
        <dbReference type="RuleBase" id="RU004355"/>
    </source>
</evidence>
<name>A0A917CNJ0_9GAMM</name>
<comment type="caution">
    <text evidence="9">The sequence shown here is derived from an EMBL/GenBank/DDBJ whole genome shotgun (WGS) entry which is preliminary data.</text>
</comment>
<comment type="similarity">
    <text evidence="5 6">Belongs to the XseA family.</text>
</comment>
<dbReference type="AlphaFoldDB" id="A0A917CNJ0"/>
<feature type="domain" description="Exonuclease VII large subunit C-terminal" evidence="7">
    <location>
        <begin position="144"/>
        <end position="458"/>
    </location>
</feature>
<dbReference type="PANTHER" id="PTHR30008">
    <property type="entry name" value="EXODEOXYRIBONUCLEASE 7 LARGE SUBUNIT"/>
    <property type="match status" value="1"/>
</dbReference>
<dbReference type="Pfam" id="PF13742">
    <property type="entry name" value="tRNA_anti_2"/>
    <property type="match status" value="1"/>
</dbReference>
<comment type="subunit">
    <text evidence="5">Heterooligomer composed of large and small subunits.</text>
</comment>
<dbReference type="PANTHER" id="PTHR30008:SF0">
    <property type="entry name" value="EXODEOXYRIBONUCLEASE 7 LARGE SUBUNIT"/>
    <property type="match status" value="1"/>
</dbReference>
<protein>
    <recommendedName>
        <fullName evidence="5">Exodeoxyribonuclease 7 large subunit</fullName>
        <ecNumber evidence="5">3.1.11.6</ecNumber>
    </recommendedName>
    <alternativeName>
        <fullName evidence="5">Exodeoxyribonuclease VII large subunit</fullName>
        <shortName evidence="5">Exonuclease VII large subunit</shortName>
    </alternativeName>
</protein>
<dbReference type="HAMAP" id="MF_00378">
    <property type="entry name" value="Exonuc_7_L"/>
    <property type="match status" value="1"/>
</dbReference>
<dbReference type="InterPro" id="IPR003753">
    <property type="entry name" value="Exonuc_VII_L"/>
</dbReference>
<evidence type="ECO:0000256" key="1">
    <source>
        <dbReference type="ARBA" id="ARBA00022490"/>
    </source>
</evidence>
<keyword evidence="10" id="KW-1185">Reference proteome</keyword>
<dbReference type="GO" id="GO:0008855">
    <property type="term" value="F:exodeoxyribonuclease VII activity"/>
    <property type="evidence" value="ECO:0007669"/>
    <property type="project" value="UniProtKB-UniRule"/>
</dbReference>
<gene>
    <name evidence="5 9" type="primary">xseA</name>
    <name evidence="9" type="ORF">GCM10010960_14230</name>
</gene>
<reference evidence="9" key="2">
    <citation type="submission" date="2020-09" db="EMBL/GenBank/DDBJ databases">
        <authorList>
            <person name="Sun Q."/>
            <person name="Zhou Y."/>
        </authorList>
    </citation>
    <scope>NUCLEOTIDE SEQUENCE</scope>
    <source>
        <strain evidence="9">CGMCC 1.12726</strain>
    </source>
</reference>
<evidence type="ECO:0000259" key="8">
    <source>
        <dbReference type="Pfam" id="PF13742"/>
    </source>
</evidence>
<reference evidence="9" key="1">
    <citation type="journal article" date="2014" name="Int. J. Syst. Evol. Microbiol.">
        <title>Complete genome sequence of Corynebacterium casei LMG S-19264T (=DSM 44701T), isolated from a smear-ripened cheese.</title>
        <authorList>
            <consortium name="US DOE Joint Genome Institute (JGI-PGF)"/>
            <person name="Walter F."/>
            <person name="Albersmeier A."/>
            <person name="Kalinowski J."/>
            <person name="Ruckert C."/>
        </authorList>
    </citation>
    <scope>NUCLEOTIDE SEQUENCE</scope>
    <source>
        <strain evidence="9">CGMCC 1.12726</strain>
    </source>
</reference>
<dbReference type="GO" id="GO:0009318">
    <property type="term" value="C:exodeoxyribonuclease VII complex"/>
    <property type="evidence" value="ECO:0007669"/>
    <property type="project" value="UniProtKB-UniRule"/>
</dbReference>
<dbReference type="GO" id="GO:0006308">
    <property type="term" value="P:DNA catabolic process"/>
    <property type="evidence" value="ECO:0007669"/>
    <property type="project" value="UniProtKB-UniRule"/>
</dbReference>
<sequence length="465" mass="50548">MEIAGAGSLGYPMAVNESSPTAPARRVLKPAQLNALAKNLLESNFAQIWIEGEISNLARPASGHLYFTLKDSQAQVRCAMFRSRALYLPQPVKDGQQVLVRARVTLYEPRGDYQLAVESIEPAGQGALQQAFEALKRKLEAEGLFAPARKKPLPAFVRRLALLTSPRGAAVHDVLTVLARRHPLLPVELWPVPVQGSDAAAQIRASLQAAIASGRYDAILITRGGGSLEDLWPFNDEALARLAADSPVPVVSAIGHEVDVSLLDFAADLRAPTPSAAAELLSPDRTELLARIAHSRRKLAERLDTRLRDAGQRCDIAYLRLQALRPAQRLQAGRQNLHGLHLRLRHALLERLAGKAEAVRRCAHRLERAGPQHRIALQRAGVVGLQLRLHRGLQRGLDARLARLKQAGGALNALSPLATLGRGYSILRDGDGRVIHSVRQTAPGQRLDARLADGSLSLTVNSDDR</sequence>
<accession>A0A917CNJ0</accession>
<comment type="subcellular location">
    <subcellularLocation>
        <location evidence="5 6">Cytoplasm</location>
    </subcellularLocation>
</comment>
<dbReference type="InterPro" id="IPR020579">
    <property type="entry name" value="Exonuc_VII_lsu_C"/>
</dbReference>
<evidence type="ECO:0000313" key="10">
    <source>
        <dbReference type="Proteomes" id="UP000632858"/>
    </source>
</evidence>
<evidence type="ECO:0000256" key="2">
    <source>
        <dbReference type="ARBA" id="ARBA00022722"/>
    </source>
</evidence>
<feature type="domain" description="OB-fold nucleic acid binding" evidence="8">
    <location>
        <begin position="32"/>
        <end position="121"/>
    </location>
</feature>
<keyword evidence="2 5" id="KW-0540">Nuclease</keyword>
<dbReference type="EMBL" id="BMFO01000002">
    <property type="protein sequence ID" value="GGF93578.1"/>
    <property type="molecule type" value="Genomic_DNA"/>
</dbReference>
<comment type="function">
    <text evidence="5">Bidirectionally degrades single-stranded DNA into large acid-insoluble oligonucleotides, which are then degraded further into small acid-soluble oligonucleotides.</text>
</comment>
<keyword evidence="3 5" id="KW-0378">Hydrolase</keyword>
<organism evidence="9 10">
    <name type="scientific">Arenimonas maotaiensis</name>
    <dbReference type="NCBI Taxonomy" id="1446479"/>
    <lineage>
        <taxon>Bacteria</taxon>
        <taxon>Pseudomonadati</taxon>
        <taxon>Pseudomonadota</taxon>
        <taxon>Gammaproteobacteria</taxon>
        <taxon>Lysobacterales</taxon>
        <taxon>Lysobacteraceae</taxon>
        <taxon>Arenimonas</taxon>
    </lineage>
</organism>
<dbReference type="NCBIfam" id="TIGR00237">
    <property type="entry name" value="xseA"/>
    <property type="match status" value="1"/>
</dbReference>
<dbReference type="GO" id="GO:0005737">
    <property type="term" value="C:cytoplasm"/>
    <property type="evidence" value="ECO:0007669"/>
    <property type="project" value="UniProtKB-SubCell"/>
</dbReference>
<keyword evidence="4 5" id="KW-0269">Exonuclease</keyword>
<keyword evidence="1 5" id="KW-0963">Cytoplasm</keyword>